<name>A0A812VEI3_SYMPI</name>
<proteinExistence type="predicted"/>
<feature type="chain" id="PRO_5032743474" evidence="1">
    <location>
        <begin position="18"/>
        <end position="127"/>
    </location>
</feature>
<evidence type="ECO:0000313" key="3">
    <source>
        <dbReference type="Proteomes" id="UP000649617"/>
    </source>
</evidence>
<feature type="signal peptide" evidence="1">
    <location>
        <begin position="1"/>
        <end position="17"/>
    </location>
</feature>
<keyword evidence="3" id="KW-1185">Reference proteome</keyword>
<evidence type="ECO:0000313" key="2">
    <source>
        <dbReference type="EMBL" id="CAE7618182.1"/>
    </source>
</evidence>
<gene>
    <name evidence="2" type="ORF">SPIL2461_LOCUS16222</name>
</gene>
<dbReference type="AlphaFoldDB" id="A0A812VEI3"/>
<evidence type="ECO:0000256" key="1">
    <source>
        <dbReference type="SAM" id="SignalP"/>
    </source>
</evidence>
<accession>A0A812VEI3</accession>
<dbReference type="EMBL" id="CAJNIZ010041879">
    <property type="protein sequence ID" value="CAE7618182.1"/>
    <property type="molecule type" value="Genomic_DNA"/>
</dbReference>
<sequence length="127" mass="13940">MWRAVVCTAVLAPLAQASPFEPFPVRADGPWFEGWFTRITDPKENRSVAVIVASYQAKGSINFTSSWAAALVSHANGTVLTEQVFPAQSSVRITDRGQPVTQQLPRDQPAIFEVESEIGRWASQTAH</sequence>
<dbReference type="Proteomes" id="UP000649617">
    <property type="component" value="Unassembled WGS sequence"/>
</dbReference>
<dbReference type="OrthoDB" id="5421239at2759"/>
<comment type="caution">
    <text evidence="2">The sequence shown here is derived from an EMBL/GenBank/DDBJ whole genome shotgun (WGS) entry which is preliminary data.</text>
</comment>
<protein>
    <submittedName>
        <fullName evidence="2">Uncharacterized protein</fullName>
    </submittedName>
</protein>
<organism evidence="2 3">
    <name type="scientific">Symbiodinium pilosum</name>
    <name type="common">Dinoflagellate</name>
    <dbReference type="NCBI Taxonomy" id="2952"/>
    <lineage>
        <taxon>Eukaryota</taxon>
        <taxon>Sar</taxon>
        <taxon>Alveolata</taxon>
        <taxon>Dinophyceae</taxon>
        <taxon>Suessiales</taxon>
        <taxon>Symbiodiniaceae</taxon>
        <taxon>Symbiodinium</taxon>
    </lineage>
</organism>
<reference evidence="2" key="1">
    <citation type="submission" date="2021-02" db="EMBL/GenBank/DDBJ databases">
        <authorList>
            <person name="Dougan E. K."/>
            <person name="Rhodes N."/>
            <person name="Thang M."/>
            <person name="Chan C."/>
        </authorList>
    </citation>
    <scope>NUCLEOTIDE SEQUENCE</scope>
</reference>
<keyword evidence="1" id="KW-0732">Signal</keyword>